<evidence type="ECO:0000313" key="2">
    <source>
        <dbReference type="Proteomes" id="UP000054705"/>
    </source>
</evidence>
<protein>
    <recommendedName>
        <fullName evidence="3">Xanthine and CO dehydrogenases maturation factor</fullName>
    </recommendedName>
</protein>
<dbReference type="PATRIC" id="fig|110500.4.peg.389"/>
<dbReference type="NCBIfam" id="TIGR03309">
    <property type="entry name" value="matur_yqeB"/>
    <property type="match status" value="1"/>
</dbReference>
<gene>
    <name evidence="1" type="ORF">XD97_0146</name>
</gene>
<dbReference type="EMBL" id="LGGS01000024">
    <property type="protein sequence ID" value="KUK83574.1"/>
    <property type="molecule type" value="Genomic_DNA"/>
</dbReference>
<organism evidence="1 2">
    <name type="scientific">Pelotomaculum thermopropionicum</name>
    <dbReference type="NCBI Taxonomy" id="110500"/>
    <lineage>
        <taxon>Bacteria</taxon>
        <taxon>Bacillati</taxon>
        <taxon>Bacillota</taxon>
        <taxon>Clostridia</taxon>
        <taxon>Eubacteriales</taxon>
        <taxon>Desulfotomaculaceae</taxon>
        <taxon>Pelotomaculum</taxon>
    </lineage>
</organism>
<name>A0A117M497_9FIRM</name>
<accession>A0A117M497</accession>
<reference evidence="2" key="1">
    <citation type="journal article" date="2015" name="MBio">
        <title>Genome-Resolved Metagenomic Analysis Reveals Roles for Candidate Phyla and Other Microbial Community Members in Biogeochemical Transformations in Oil Reservoirs.</title>
        <authorList>
            <person name="Hu P."/>
            <person name="Tom L."/>
            <person name="Singh A."/>
            <person name="Thomas B.C."/>
            <person name="Baker B.J."/>
            <person name="Piceno Y.M."/>
            <person name="Andersen G.L."/>
            <person name="Banfield J.F."/>
        </authorList>
    </citation>
    <scope>NUCLEOTIDE SEQUENCE [LARGE SCALE GENOMIC DNA]</scope>
</reference>
<dbReference type="AlphaFoldDB" id="A0A117M497"/>
<comment type="caution">
    <text evidence="1">The sequence shown here is derived from an EMBL/GenBank/DDBJ whole genome shotgun (WGS) entry which is preliminary data.</text>
</comment>
<sequence>MPKEQIAVIKGAGDLASGVAYRLYKCGLSIIMTEISRPMVVRRTVSFAEAVYEGKTNVEDIEARLAESVEHARGLLKDSVIPVLVDPEANVVRQLEPEIVVDGRMAKRNLDTTINEAPLVIGLGPGFTAGRDVHAVIETCRGHRLGRVIYNGSALPDTRTPGAVDGYTLERLLRAPASGKMLPHRIIGDQVQKGDVVASVENISVRAEISGVIRGMLKEGIQVSRGTKIGDIDPRPDAEYDTISDKALAVAGGVLEAVFHHLAKV</sequence>
<proteinExistence type="predicted"/>
<dbReference type="InterPro" id="IPR017695">
    <property type="entry name" value="Se-dep_Mo_hydrolase_YqeB"/>
</dbReference>
<evidence type="ECO:0000313" key="1">
    <source>
        <dbReference type="EMBL" id="KUK83574.1"/>
    </source>
</evidence>
<dbReference type="Proteomes" id="UP000054705">
    <property type="component" value="Unassembled WGS sequence"/>
</dbReference>
<evidence type="ECO:0008006" key="3">
    <source>
        <dbReference type="Google" id="ProtNLM"/>
    </source>
</evidence>